<dbReference type="Proteomes" id="UP001152747">
    <property type="component" value="Unassembled WGS sequence"/>
</dbReference>
<feature type="transmembrane region" description="Helical" evidence="1">
    <location>
        <begin position="24"/>
        <end position="48"/>
    </location>
</feature>
<evidence type="ECO:0000256" key="1">
    <source>
        <dbReference type="SAM" id="Phobius"/>
    </source>
</evidence>
<dbReference type="InterPro" id="IPR019422">
    <property type="entry name" value="7TM_GPCR_serpentine_rcpt_Srh"/>
</dbReference>
<keyword evidence="1" id="KW-0812">Transmembrane</keyword>
<gene>
    <name evidence="2" type="ORF">CAMP_LOCUS15267</name>
</gene>
<feature type="transmembrane region" description="Helical" evidence="1">
    <location>
        <begin position="282"/>
        <end position="305"/>
    </location>
</feature>
<dbReference type="Pfam" id="PF10318">
    <property type="entry name" value="7TM_GPCR_Srh"/>
    <property type="match status" value="1"/>
</dbReference>
<keyword evidence="1" id="KW-0472">Membrane</keyword>
<accession>A0A9P1IUY0</accession>
<feature type="transmembrane region" description="Helical" evidence="1">
    <location>
        <begin position="60"/>
        <end position="86"/>
    </location>
</feature>
<sequence length="330" mass="37993">MEQYLLTNYTHCTQQLTYLESPEFLFNGVHIFSILTFPLSVYGVYLILRVTPKRLEGTKYILLHSQFCIFLLDFLMNVLVTPYLFLPLASVYFMGVLKNTFIPFKIVTFIGQFSVHAFGISLVSIFQSRHSVIVTIKYRITKKSTFIIYYALLYICGFLVILSYHLGDVDIELRKLEFLSKYPCPHILFFNSNTHLITDQLYLTGFGMLSLVIIIVISGFYFFLTSTYCLVFKSAAVSERTKQLQLSFLISASIQVVIPVLALLIPLFYLCYSVIQSVYSQIANNFLLLAISFHGLSSNLALIVTHKPYREYTFRRCEKRKSSKVVSIVI</sequence>
<dbReference type="InterPro" id="IPR053220">
    <property type="entry name" value="Nematode_rcpt-like_serp_H"/>
</dbReference>
<dbReference type="OrthoDB" id="5862289at2759"/>
<feature type="transmembrane region" description="Helical" evidence="1">
    <location>
        <begin position="147"/>
        <end position="166"/>
    </location>
</feature>
<evidence type="ECO:0000313" key="3">
    <source>
        <dbReference type="Proteomes" id="UP001152747"/>
    </source>
</evidence>
<organism evidence="2 3">
    <name type="scientific">Caenorhabditis angaria</name>
    <dbReference type="NCBI Taxonomy" id="860376"/>
    <lineage>
        <taxon>Eukaryota</taxon>
        <taxon>Metazoa</taxon>
        <taxon>Ecdysozoa</taxon>
        <taxon>Nematoda</taxon>
        <taxon>Chromadorea</taxon>
        <taxon>Rhabditida</taxon>
        <taxon>Rhabditina</taxon>
        <taxon>Rhabditomorpha</taxon>
        <taxon>Rhabditoidea</taxon>
        <taxon>Rhabditidae</taxon>
        <taxon>Peloderinae</taxon>
        <taxon>Caenorhabditis</taxon>
    </lineage>
</organism>
<dbReference type="AlphaFoldDB" id="A0A9P1IUY0"/>
<dbReference type="PANTHER" id="PTHR22941:SF307">
    <property type="entry name" value="SERPENTINE RECEPTOR, CLASS H"/>
    <property type="match status" value="1"/>
</dbReference>
<feature type="transmembrane region" description="Helical" evidence="1">
    <location>
        <begin position="201"/>
        <end position="225"/>
    </location>
</feature>
<feature type="transmembrane region" description="Helical" evidence="1">
    <location>
        <begin position="106"/>
        <end position="126"/>
    </location>
</feature>
<dbReference type="PANTHER" id="PTHR22941">
    <property type="entry name" value="SERPENTINE RECEPTOR"/>
    <property type="match status" value="1"/>
</dbReference>
<evidence type="ECO:0000313" key="2">
    <source>
        <dbReference type="EMBL" id="CAI5452630.1"/>
    </source>
</evidence>
<evidence type="ECO:0008006" key="4">
    <source>
        <dbReference type="Google" id="ProtNLM"/>
    </source>
</evidence>
<protein>
    <recommendedName>
        <fullName evidence="4">Serpentine Receptor, class H</fullName>
    </recommendedName>
</protein>
<reference evidence="2" key="1">
    <citation type="submission" date="2022-11" db="EMBL/GenBank/DDBJ databases">
        <authorList>
            <person name="Kikuchi T."/>
        </authorList>
    </citation>
    <scope>NUCLEOTIDE SEQUENCE</scope>
    <source>
        <strain evidence="2">PS1010</strain>
    </source>
</reference>
<dbReference type="EMBL" id="CANHGI010000005">
    <property type="protein sequence ID" value="CAI5452630.1"/>
    <property type="molecule type" value="Genomic_DNA"/>
</dbReference>
<name>A0A9P1IUY0_9PELO</name>
<comment type="caution">
    <text evidence="2">The sequence shown here is derived from an EMBL/GenBank/DDBJ whole genome shotgun (WGS) entry which is preliminary data.</text>
</comment>
<keyword evidence="1" id="KW-1133">Transmembrane helix</keyword>
<feature type="transmembrane region" description="Helical" evidence="1">
    <location>
        <begin position="246"/>
        <end position="270"/>
    </location>
</feature>
<keyword evidence="3" id="KW-1185">Reference proteome</keyword>
<proteinExistence type="predicted"/>